<feature type="region of interest" description="Disordered" evidence="1">
    <location>
        <begin position="200"/>
        <end position="222"/>
    </location>
</feature>
<proteinExistence type="predicted"/>
<keyword evidence="3" id="KW-1185">Reference proteome</keyword>
<dbReference type="STRING" id="103372.F4WZ97"/>
<dbReference type="OrthoDB" id="10040691at2759"/>
<dbReference type="InParanoid" id="F4WZ97"/>
<evidence type="ECO:0000256" key="1">
    <source>
        <dbReference type="SAM" id="MobiDB-lite"/>
    </source>
</evidence>
<gene>
    <name evidence="2" type="ORF">G5I_11312</name>
</gene>
<sequence>MRTNSRGCLSCQTGRAARARPPARIPLDFRGFQWVRVTGRSTTRRRREVPYDLDIAFIRVSERAVTVNSGLRWGKNARSQELSPRETCVFFAGAAHSRGATRSDIGERRATVELIKEEMMRSKMVLSTYANSQFFEENEEKAKTPERVNRAKRAPEFATWKRRRAKDVSLLQKNNTRKAISSVKRIFEDPPSIVRARILREGGTRGKENRGKREGKFERTERTKEEMSAVESALDVLSRAATMMQGVGINS</sequence>
<dbReference type="EMBL" id="GL888470">
    <property type="protein sequence ID" value="EGI60486.1"/>
    <property type="molecule type" value="Genomic_DNA"/>
</dbReference>
<evidence type="ECO:0000313" key="2">
    <source>
        <dbReference type="EMBL" id="EGI60486.1"/>
    </source>
</evidence>
<dbReference type="AlphaFoldDB" id="F4WZ97"/>
<evidence type="ECO:0000313" key="3">
    <source>
        <dbReference type="Proteomes" id="UP000007755"/>
    </source>
</evidence>
<reference evidence="2" key="1">
    <citation type="submission" date="2011-02" db="EMBL/GenBank/DDBJ databases">
        <title>The genome of the leaf-cutting ant Acromyrmex echinatior suggests key adaptations to social evolution and fungus farming.</title>
        <authorList>
            <person name="Nygaard S."/>
            <person name="Zhang G."/>
        </authorList>
    </citation>
    <scope>NUCLEOTIDE SEQUENCE</scope>
</reference>
<organism evidence="3">
    <name type="scientific">Acromyrmex echinatior</name>
    <name type="common">Panamanian leafcutter ant</name>
    <name type="synonym">Acromyrmex octospinosus echinatior</name>
    <dbReference type="NCBI Taxonomy" id="103372"/>
    <lineage>
        <taxon>Eukaryota</taxon>
        <taxon>Metazoa</taxon>
        <taxon>Ecdysozoa</taxon>
        <taxon>Arthropoda</taxon>
        <taxon>Hexapoda</taxon>
        <taxon>Insecta</taxon>
        <taxon>Pterygota</taxon>
        <taxon>Neoptera</taxon>
        <taxon>Endopterygota</taxon>
        <taxon>Hymenoptera</taxon>
        <taxon>Apocrita</taxon>
        <taxon>Aculeata</taxon>
        <taxon>Formicoidea</taxon>
        <taxon>Formicidae</taxon>
        <taxon>Myrmicinae</taxon>
        <taxon>Acromyrmex</taxon>
    </lineage>
</organism>
<accession>F4WZ97</accession>
<protein>
    <submittedName>
        <fullName evidence="2">Uncharacterized protein</fullName>
    </submittedName>
</protein>
<name>F4WZ97_ACREC</name>
<dbReference type="Proteomes" id="UP000007755">
    <property type="component" value="Unassembled WGS sequence"/>
</dbReference>